<organism evidence="2 3">
    <name type="scientific">Pseudomonas umsongensis</name>
    <dbReference type="NCBI Taxonomy" id="198618"/>
    <lineage>
        <taxon>Bacteria</taxon>
        <taxon>Pseudomonadati</taxon>
        <taxon>Pseudomonadota</taxon>
        <taxon>Gammaproteobacteria</taxon>
        <taxon>Pseudomonadales</taxon>
        <taxon>Pseudomonadaceae</taxon>
        <taxon>Pseudomonas</taxon>
    </lineage>
</organism>
<reference evidence="2 3" key="1">
    <citation type="submission" date="2020-04" db="EMBL/GenBank/DDBJ databases">
        <authorList>
            <person name="Yao Y."/>
            <person name="He Z."/>
        </authorList>
    </citation>
    <scope>NUCLEOTIDE SEQUENCE [LARGE SCALE GENOMIC DNA]</scope>
    <source>
        <strain evidence="2 3">CY-1</strain>
    </source>
</reference>
<dbReference type="Proteomes" id="UP000501367">
    <property type="component" value="Chromosome"/>
</dbReference>
<dbReference type="AlphaFoldDB" id="A0AAE7DG51"/>
<dbReference type="Pfam" id="PF09722">
    <property type="entry name" value="Xre_MbcA_ParS_C"/>
    <property type="match status" value="1"/>
</dbReference>
<evidence type="ECO:0000259" key="1">
    <source>
        <dbReference type="Pfam" id="PF09722"/>
    </source>
</evidence>
<dbReference type="NCBIfam" id="TIGR02293">
    <property type="entry name" value="TAS_TIGR02293"/>
    <property type="match status" value="1"/>
</dbReference>
<dbReference type="RefSeq" id="WP_168758924.1">
    <property type="nucleotide sequence ID" value="NZ_CP051487.1"/>
</dbReference>
<dbReference type="GeneID" id="72197065"/>
<dbReference type="KEGG" id="pum:HGP31_25920"/>
<dbReference type="InterPro" id="IPR011979">
    <property type="entry name" value="Antitox_Xre"/>
</dbReference>
<dbReference type="InterPro" id="IPR024467">
    <property type="entry name" value="Xre/MbcA/ParS-like_toxin-bd"/>
</dbReference>
<evidence type="ECO:0000313" key="2">
    <source>
        <dbReference type="EMBL" id="QJC81567.1"/>
    </source>
</evidence>
<evidence type="ECO:0000313" key="3">
    <source>
        <dbReference type="Proteomes" id="UP000501367"/>
    </source>
</evidence>
<name>A0AAE7DG51_9PSED</name>
<protein>
    <submittedName>
        <fullName evidence="2">DUF2384 domain-containing protein</fullName>
    </submittedName>
</protein>
<accession>A0AAE7DG51</accession>
<feature type="domain" description="Antitoxin Xre/MbcA/ParS-like toxin-binding" evidence="1">
    <location>
        <begin position="97"/>
        <end position="146"/>
    </location>
</feature>
<proteinExistence type="predicted"/>
<dbReference type="EMBL" id="CP051487">
    <property type="protein sequence ID" value="QJC81567.1"/>
    <property type="molecule type" value="Genomic_DNA"/>
</dbReference>
<sequence length="149" mass="16686">MFAEIMSAPAYRAYRLRLEASLRIPSDAADQEIHEIIAAGFASTRVNNWCEQSIFSADALSQVIPMSTVRRRLARGQRFTVGESDRLFRLAHVTAMAETVFGDKEKAQRWLCKPKQRFAGTPPIALLSTCQGTRLIEELLIELAEGLAF</sequence>
<gene>
    <name evidence="2" type="ORF">HGP31_25920</name>
</gene>